<reference evidence="1" key="1">
    <citation type="journal article" date="2021" name="Environ. Microbiol.">
        <title>Gene family expansions and transcriptome signatures uncover fungal adaptations to wood decay.</title>
        <authorList>
            <person name="Hage H."/>
            <person name="Miyauchi S."/>
            <person name="Viragh M."/>
            <person name="Drula E."/>
            <person name="Min B."/>
            <person name="Chaduli D."/>
            <person name="Navarro D."/>
            <person name="Favel A."/>
            <person name="Norest M."/>
            <person name="Lesage-Meessen L."/>
            <person name="Balint B."/>
            <person name="Merenyi Z."/>
            <person name="de Eugenio L."/>
            <person name="Morin E."/>
            <person name="Martinez A.T."/>
            <person name="Baldrian P."/>
            <person name="Stursova M."/>
            <person name="Martinez M.J."/>
            <person name="Novotny C."/>
            <person name="Magnuson J.K."/>
            <person name="Spatafora J.W."/>
            <person name="Maurice S."/>
            <person name="Pangilinan J."/>
            <person name="Andreopoulos W."/>
            <person name="LaButti K."/>
            <person name="Hundley H."/>
            <person name="Na H."/>
            <person name="Kuo A."/>
            <person name="Barry K."/>
            <person name="Lipzen A."/>
            <person name="Henrissat B."/>
            <person name="Riley R."/>
            <person name="Ahrendt S."/>
            <person name="Nagy L.G."/>
            <person name="Grigoriev I.V."/>
            <person name="Martin F."/>
            <person name="Rosso M.N."/>
        </authorList>
    </citation>
    <scope>NUCLEOTIDE SEQUENCE</scope>
    <source>
        <strain evidence="1">CBS 384.51</strain>
    </source>
</reference>
<dbReference type="Proteomes" id="UP001055072">
    <property type="component" value="Unassembled WGS sequence"/>
</dbReference>
<sequence>MPPDLAKHTASSKRKQPRREVDDDGFDSSHAREIELKRSRGEISCAECRRLKIRCDKSIPCKSCQRRGCAALCPNGSLATGQGTRFVLAATEHLHKRIAKMKDRIRQLEDALAILHAKGSNEPHPLLRDDLVSVENAEPELDDDKVTSQPPISTATLIDSFGTLSVSEHGVSRFFGPTGGTEYLLSNSDGPSLPSSPSVGTRSPDSTRDSMTPPIAGELIQFSSAFPFTPIGSTADVHRMILAYLPPYERAVQLASAYIEGAGWLFRGLTREQLIDEMIPFIYNRPMSISEGCPVHNYSGPHDLAVVFLACAIGTLIEKDQESQTGEGEHYHHLARAALCLQSVLEKPSMVTIQALRLLSNYIAMSGSEREASTETTWSLLTLSGQLAQSIGLHRDSARWGLKETDVQRRRILFWDVFIGDAWQSLATGRPPTLCRDFIDCKYPGAPLTSTGEKAEDDETDPQTAFSAWNCRFALQCVSEVAQRALAAEPPSYAVIMELDRKVREFPVPPEVTAIAEGISTPSEDEEAVPLSTDMGRYVLSNCRELTRLYASVFSAFLFLETVLLWIHRSFFAQAIIDCPTNPVRSNYAPSFLAAYRASVTILTTIKNQFTKHPSICSRFWLIWTYAFSAAVVFGTVVTRGPRSPLASSAITQLDTACELFSKASRLSRRAAKALPILTKLSEKAHAALAAARTDPSQEGAQWPVKVEEEDELEIFAGKTRLVATCPPKQGSPSTLKPDPLQQHSASQTPGYESTISRDLSSPAQIVSPAPPVIMSQVPVVPSQPWIPPEARIRGQGYSPSETYPSHQSSYYGMSSYSPQTPSSAYDWSPHQHQHQASVSSQHLSPYSASHPYSQSTMSAVQPQYAADYGHTPPAAPQSYMRRQEASVPLHHSHHLAAQGQGGPSPSSESMYMPPSELVTLGLASRDSRIGERWTEFMQQSGLLDEYSQQRH</sequence>
<dbReference type="EMBL" id="MU274928">
    <property type="protein sequence ID" value="KAI0085743.1"/>
    <property type="molecule type" value="Genomic_DNA"/>
</dbReference>
<name>A0ACB8TUN1_9APHY</name>
<evidence type="ECO:0000313" key="1">
    <source>
        <dbReference type="EMBL" id="KAI0085743.1"/>
    </source>
</evidence>
<gene>
    <name evidence="1" type="ORF">BDY19DRAFT_996427</name>
</gene>
<keyword evidence="2" id="KW-1185">Reference proteome</keyword>
<organism evidence="1 2">
    <name type="scientific">Irpex rosettiformis</name>
    <dbReference type="NCBI Taxonomy" id="378272"/>
    <lineage>
        <taxon>Eukaryota</taxon>
        <taxon>Fungi</taxon>
        <taxon>Dikarya</taxon>
        <taxon>Basidiomycota</taxon>
        <taxon>Agaricomycotina</taxon>
        <taxon>Agaricomycetes</taxon>
        <taxon>Polyporales</taxon>
        <taxon>Irpicaceae</taxon>
        <taxon>Irpex</taxon>
    </lineage>
</organism>
<accession>A0ACB8TUN1</accession>
<proteinExistence type="predicted"/>
<evidence type="ECO:0000313" key="2">
    <source>
        <dbReference type="Proteomes" id="UP001055072"/>
    </source>
</evidence>
<comment type="caution">
    <text evidence="1">The sequence shown here is derived from an EMBL/GenBank/DDBJ whole genome shotgun (WGS) entry which is preliminary data.</text>
</comment>
<protein>
    <submittedName>
        <fullName evidence="1">Fungal-specific transcription factor domain-containing protein</fullName>
    </submittedName>
</protein>